<dbReference type="PANTHER" id="PTHR45646:SF11">
    <property type="entry name" value="SERINE_THREONINE-PROTEIN KINASE DOA"/>
    <property type="match status" value="1"/>
</dbReference>
<proteinExistence type="predicted"/>
<dbReference type="InterPro" id="IPR011009">
    <property type="entry name" value="Kinase-like_dom_sf"/>
</dbReference>
<accession>A0ABQ8WT67</accession>
<dbReference type="InterPro" id="IPR051175">
    <property type="entry name" value="CLK_kinases"/>
</dbReference>
<comment type="caution">
    <text evidence="7">The sequence shown here is derived from an EMBL/GenBank/DDBJ whole genome shotgun (WGS) entry which is preliminary data.</text>
</comment>
<dbReference type="InterPro" id="IPR000719">
    <property type="entry name" value="Prot_kinase_dom"/>
</dbReference>
<dbReference type="SUPFAM" id="SSF56112">
    <property type="entry name" value="Protein kinase-like (PK-like)"/>
    <property type="match status" value="1"/>
</dbReference>
<keyword evidence="8" id="KW-1185">Reference proteome</keyword>
<evidence type="ECO:0000256" key="1">
    <source>
        <dbReference type="ARBA" id="ARBA00022527"/>
    </source>
</evidence>
<dbReference type="EMBL" id="JAPVEB010000002">
    <property type="protein sequence ID" value="KAJ5275686.1"/>
    <property type="molecule type" value="Genomic_DNA"/>
</dbReference>
<keyword evidence="2" id="KW-0808">Transferase</keyword>
<feature type="domain" description="Protein kinase" evidence="6">
    <location>
        <begin position="77"/>
        <end position="425"/>
    </location>
</feature>
<sequence length="436" mass="50330">MTSILEWLKRLFGKRLFNLEWLRSLFRRSLKFPVSFPKAGWAVIPADEKVEEEQMPGFYEQNYFLPVTMGEILLSRYQAVGKLGWGTTSTVWLVRDLEMNDYKALKLFALDVFAAEESAFYDQTKQGNQQHPGANRVRAKIGDVMIPRKDWMYYDDHLALVQTPLGESLQDLQIRSAGERLDKLSIQSTIYQMLLALDYLHTECHLIHGDIKGDNIFQEIGDKTRLDRYVQAEMENPSPRKFADDYPIYRSRPLEPASELGILQLGDFGASAQGDQPRNGRILQPGLYRSPEVVLKKEWNYPVDVWNLAAWAWCAFEGSPLFQCTDTSENKRSYSVSLHLAQFTGLLGPPPPDLIEPDTISAEYFDKDGNWVAKDREVKVTSFEELEKHLEGEDKEMFLDLMRGMITWRPEDRKTPKELIKHPWLQAMDTCFSQAN</sequence>
<dbReference type="PROSITE" id="PS50011">
    <property type="entry name" value="PROTEIN_KINASE_DOM"/>
    <property type="match status" value="1"/>
</dbReference>
<name>A0ABQ8WT67_PENCH</name>
<dbReference type="SMART" id="SM00220">
    <property type="entry name" value="S_TKc"/>
    <property type="match status" value="1"/>
</dbReference>
<dbReference type="PANTHER" id="PTHR45646">
    <property type="entry name" value="SERINE/THREONINE-PROTEIN KINASE DOA-RELATED"/>
    <property type="match status" value="1"/>
</dbReference>
<evidence type="ECO:0000313" key="7">
    <source>
        <dbReference type="EMBL" id="KAJ5275686.1"/>
    </source>
</evidence>
<dbReference type="Proteomes" id="UP001220256">
    <property type="component" value="Unassembled WGS sequence"/>
</dbReference>
<gene>
    <name evidence="7" type="ORF">N7505_004231</name>
</gene>
<keyword evidence="1" id="KW-0723">Serine/threonine-protein kinase</keyword>
<protein>
    <recommendedName>
        <fullName evidence="6">Protein kinase domain-containing protein</fullName>
    </recommendedName>
</protein>
<evidence type="ECO:0000256" key="4">
    <source>
        <dbReference type="ARBA" id="ARBA00022777"/>
    </source>
</evidence>
<reference evidence="7 8" key="1">
    <citation type="journal article" date="2023" name="IMA Fungus">
        <title>Comparative genomic study of the Penicillium genus elucidates a diverse pangenome and 15 lateral gene transfer events.</title>
        <authorList>
            <person name="Petersen C."/>
            <person name="Sorensen T."/>
            <person name="Nielsen M.R."/>
            <person name="Sondergaard T.E."/>
            <person name="Sorensen J.L."/>
            <person name="Fitzpatrick D.A."/>
            <person name="Frisvad J.C."/>
            <person name="Nielsen K.L."/>
        </authorList>
    </citation>
    <scope>NUCLEOTIDE SEQUENCE [LARGE SCALE GENOMIC DNA]</scope>
    <source>
        <strain evidence="7 8">IBT 3361</strain>
    </source>
</reference>
<evidence type="ECO:0000313" key="8">
    <source>
        <dbReference type="Proteomes" id="UP001220256"/>
    </source>
</evidence>
<evidence type="ECO:0000256" key="2">
    <source>
        <dbReference type="ARBA" id="ARBA00022679"/>
    </source>
</evidence>
<keyword evidence="5" id="KW-0067">ATP-binding</keyword>
<evidence type="ECO:0000256" key="5">
    <source>
        <dbReference type="ARBA" id="ARBA00022840"/>
    </source>
</evidence>
<dbReference type="Gene3D" id="3.30.200.20">
    <property type="entry name" value="Phosphorylase Kinase, domain 1"/>
    <property type="match status" value="1"/>
</dbReference>
<keyword evidence="3" id="KW-0547">Nucleotide-binding</keyword>
<evidence type="ECO:0000259" key="6">
    <source>
        <dbReference type="PROSITE" id="PS50011"/>
    </source>
</evidence>
<evidence type="ECO:0000256" key="3">
    <source>
        <dbReference type="ARBA" id="ARBA00022741"/>
    </source>
</evidence>
<keyword evidence="4" id="KW-0418">Kinase</keyword>
<dbReference type="Pfam" id="PF00069">
    <property type="entry name" value="Pkinase"/>
    <property type="match status" value="1"/>
</dbReference>
<dbReference type="Gene3D" id="1.10.510.10">
    <property type="entry name" value="Transferase(Phosphotransferase) domain 1"/>
    <property type="match status" value="1"/>
</dbReference>
<organism evidence="7 8">
    <name type="scientific">Penicillium chrysogenum</name>
    <name type="common">Penicillium notatum</name>
    <dbReference type="NCBI Taxonomy" id="5076"/>
    <lineage>
        <taxon>Eukaryota</taxon>
        <taxon>Fungi</taxon>
        <taxon>Dikarya</taxon>
        <taxon>Ascomycota</taxon>
        <taxon>Pezizomycotina</taxon>
        <taxon>Eurotiomycetes</taxon>
        <taxon>Eurotiomycetidae</taxon>
        <taxon>Eurotiales</taxon>
        <taxon>Aspergillaceae</taxon>
        <taxon>Penicillium</taxon>
        <taxon>Penicillium chrysogenum species complex</taxon>
    </lineage>
</organism>